<dbReference type="CDD" id="cd01071">
    <property type="entry name" value="PBP2_PhnD_like"/>
    <property type="match status" value="1"/>
</dbReference>
<proteinExistence type="predicted"/>
<accession>A0LPP3</accession>
<dbReference type="SUPFAM" id="SSF53850">
    <property type="entry name" value="Periplasmic binding protein-like II"/>
    <property type="match status" value="1"/>
</dbReference>
<dbReference type="Gene3D" id="3.40.190.10">
    <property type="entry name" value="Periplasmic binding protein-like II"/>
    <property type="match status" value="2"/>
</dbReference>
<dbReference type="RefSeq" id="WP_011700520.1">
    <property type="nucleotide sequence ID" value="NC_008554.1"/>
</dbReference>
<name>A0LPP3_SYNFM</name>
<dbReference type="Pfam" id="PF12974">
    <property type="entry name" value="Phosphonate-bd"/>
    <property type="match status" value="1"/>
</dbReference>
<protein>
    <submittedName>
        <fullName evidence="2">Oligo_U binding protein TBRGG1</fullName>
    </submittedName>
</protein>
<dbReference type="Proteomes" id="UP000001784">
    <property type="component" value="Chromosome"/>
</dbReference>
<dbReference type="PANTHER" id="PTHR35841:SF1">
    <property type="entry name" value="PHOSPHONATES-BINDING PERIPLASMIC PROTEIN"/>
    <property type="match status" value="1"/>
</dbReference>
<dbReference type="PROSITE" id="PS51257">
    <property type="entry name" value="PROKAR_LIPOPROTEIN"/>
    <property type="match status" value="1"/>
</dbReference>
<evidence type="ECO:0000313" key="2">
    <source>
        <dbReference type="EMBL" id="ABK19395.1"/>
    </source>
</evidence>
<dbReference type="EMBL" id="CP000478">
    <property type="protein sequence ID" value="ABK19395.1"/>
    <property type="molecule type" value="Genomic_DNA"/>
</dbReference>
<dbReference type="InParanoid" id="A0LPP3"/>
<keyword evidence="1" id="KW-0732">Signal</keyword>
<dbReference type="STRING" id="335543.Sfum_3725"/>
<feature type="chain" id="PRO_5002626390" evidence="1">
    <location>
        <begin position="25"/>
        <end position="296"/>
    </location>
</feature>
<dbReference type="KEGG" id="sfu:Sfum_3725"/>
<gene>
    <name evidence="2" type="ordered locus">Sfum_3725</name>
</gene>
<evidence type="ECO:0000313" key="3">
    <source>
        <dbReference type="Proteomes" id="UP000001784"/>
    </source>
</evidence>
<keyword evidence="3" id="KW-1185">Reference proteome</keyword>
<evidence type="ECO:0000256" key="1">
    <source>
        <dbReference type="SAM" id="SignalP"/>
    </source>
</evidence>
<sequence>MIRKGLLIAVLSVMSCAFPSPGWSQEYKLGIQAFKGADTAMKEWKATADYLTAKLGKTFTVVPCTDNELMEGVKQGKIDFFYANPAIFAEMNKQYGAQVLVTMVKATRTQPTEYLAGTIFTRKESPVKTLADFKGKEFMTRAKSSFAGWMVAKRHFLDKGIDPEKEFKAIKEAKSVEHVVYAVLNGAVEGGAIMAGTLEEMAAAGKVKMADFRVIDQAADNFPFVHTTQLYPEFCIAAGANTPPALKADVAQVLQAVAPTDPAAVNAKLNGWKKPLDYTPVVECLTIVKYGAFARN</sequence>
<organism evidence="2 3">
    <name type="scientific">Syntrophobacter fumaroxidans (strain DSM 10017 / MPOB)</name>
    <dbReference type="NCBI Taxonomy" id="335543"/>
    <lineage>
        <taxon>Bacteria</taxon>
        <taxon>Pseudomonadati</taxon>
        <taxon>Thermodesulfobacteriota</taxon>
        <taxon>Syntrophobacteria</taxon>
        <taxon>Syntrophobacterales</taxon>
        <taxon>Syntrophobacteraceae</taxon>
        <taxon>Syntrophobacter</taxon>
    </lineage>
</organism>
<reference evidence="2 3" key="1">
    <citation type="submission" date="2006-10" db="EMBL/GenBank/DDBJ databases">
        <title>Complete sequence of Syntrophobacter fumaroxidans MPOB.</title>
        <authorList>
            <consortium name="US DOE Joint Genome Institute"/>
            <person name="Copeland A."/>
            <person name="Lucas S."/>
            <person name="Lapidus A."/>
            <person name="Barry K."/>
            <person name="Detter J.C."/>
            <person name="Glavina del Rio T."/>
            <person name="Hammon N."/>
            <person name="Israni S."/>
            <person name="Pitluck S."/>
            <person name="Goltsman E.G."/>
            <person name="Martinez M."/>
            <person name="Schmutz J."/>
            <person name="Larimer F."/>
            <person name="Land M."/>
            <person name="Hauser L."/>
            <person name="Kyrpides N."/>
            <person name="Kim E."/>
            <person name="Boone D.R."/>
            <person name="Brockman F."/>
            <person name="Culley D."/>
            <person name="Ferry J."/>
            <person name="Gunsalus R."/>
            <person name="McInerney M.J."/>
            <person name="Morrison M."/>
            <person name="Plugge C."/>
            <person name="Rohlin L."/>
            <person name="Scholten J."/>
            <person name="Sieber J."/>
            <person name="Stams A.J.M."/>
            <person name="Worm P."/>
            <person name="Henstra A.M."/>
            <person name="Richardson P."/>
        </authorList>
    </citation>
    <scope>NUCLEOTIDE SEQUENCE [LARGE SCALE GENOMIC DNA]</scope>
    <source>
        <strain evidence="3">DSM 10017 / MPOB</strain>
    </source>
</reference>
<feature type="signal peptide" evidence="1">
    <location>
        <begin position="1"/>
        <end position="24"/>
    </location>
</feature>
<dbReference type="eggNOG" id="COG3221">
    <property type="taxonomic scope" value="Bacteria"/>
</dbReference>
<dbReference type="HOGENOM" id="CLU_051472_5_0_7"/>
<dbReference type="PANTHER" id="PTHR35841">
    <property type="entry name" value="PHOSPHONATES-BINDING PERIPLASMIC PROTEIN"/>
    <property type="match status" value="1"/>
</dbReference>
<dbReference type="AlphaFoldDB" id="A0LPP3"/>